<keyword evidence="7" id="KW-0472">Membrane</keyword>
<reference evidence="11" key="1">
    <citation type="submission" date="2015-07" db="EMBL/GenBank/DDBJ databases">
        <title>The genome of Habropoda laboriosa.</title>
        <authorList>
            <person name="Pan H."/>
            <person name="Kapheim K."/>
        </authorList>
    </citation>
    <scope>NUCLEOTIDE SEQUENCE [LARGE SCALE GENOMIC DNA]</scope>
</reference>
<dbReference type="OrthoDB" id="6765072at2759"/>
<keyword evidence="5" id="KW-0552">Olfaction</keyword>
<keyword evidence="3" id="KW-0716">Sensory transduction</keyword>
<dbReference type="GO" id="GO:0005886">
    <property type="term" value="C:plasma membrane"/>
    <property type="evidence" value="ECO:0007669"/>
    <property type="project" value="UniProtKB-SubCell"/>
</dbReference>
<proteinExistence type="predicted"/>
<evidence type="ECO:0000313" key="10">
    <source>
        <dbReference type="EMBL" id="KOC58792.1"/>
    </source>
</evidence>
<dbReference type="InterPro" id="IPR004117">
    <property type="entry name" value="7tm6_olfct_rcpt"/>
</dbReference>
<keyword evidence="2" id="KW-1003">Cell membrane</keyword>
<evidence type="ECO:0000256" key="7">
    <source>
        <dbReference type="ARBA" id="ARBA00023136"/>
    </source>
</evidence>
<dbReference type="PANTHER" id="PTHR21137">
    <property type="entry name" value="ODORANT RECEPTOR"/>
    <property type="match status" value="1"/>
</dbReference>
<feature type="non-terminal residue" evidence="10">
    <location>
        <position position="1"/>
    </location>
</feature>
<dbReference type="EMBL" id="LHQN01050112">
    <property type="protein sequence ID" value="KOC58792.1"/>
    <property type="molecule type" value="Genomic_DNA"/>
</dbReference>
<comment type="subcellular location">
    <subcellularLocation>
        <location evidence="1">Cell membrane</location>
        <topology evidence="1">Multi-pass membrane protein</topology>
    </subcellularLocation>
</comment>
<evidence type="ECO:0000256" key="5">
    <source>
        <dbReference type="ARBA" id="ARBA00022725"/>
    </source>
</evidence>
<evidence type="ECO:0000256" key="6">
    <source>
        <dbReference type="ARBA" id="ARBA00022989"/>
    </source>
</evidence>
<dbReference type="GO" id="GO:0004984">
    <property type="term" value="F:olfactory receptor activity"/>
    <property type="evidence" value="ECO:0007669"/>
    <property type="project" value="InterPro"/>
</dbReference>
<protein>
    <submittedName>
        <fullName evidence="10">Uncharacterized protein</fullName>
    </submittedName>
</protein>
<dbReference type="Proteomes" id="UP000053825">
    <property type="component" value="Unassembled WGS sequence"/>
</dbReference>
<dbReference type="STRING" id="597456.A0A0L7QJH3"/>
<dbReference type="AlphaFoldDB" id="A0A0L7QJH3"/>
<accession>A0A0L7QJH3</accession>
<keyword evidence="6" id="KW-1133">Transmembrane helix</keyword>
<dbReference type="PANTHER" id="PTHR21137:SF35">
    <property type="entry name" value="ODORANT RECEPTOR 19A-RELATED"/>
    <property type="match status" value="1"/>
</dbReference>
<evidence type="ECO:0000256" key="8">
    <source>
        <dbReference type="ARBA" id="ARBA00023170"/>
    </source>
</evidence>
<keyword evidence="4" id="KW-0812">Transmembrane</keyword>
<name>A0A0L7QJH3_9HYME</name>
<evidence type="ECO:0000256" key="3">
    <source>
        <dbReference type="ARBA" id="ARBA00022606"/>
    </source>
</evidence>
<evidence type="ECO:0000313" key="11">
    <source>
        <dbReference type="Proteomes" id="UP000053825"/>
    </source>
</evidence>
<comment type="caution">
    <text evidence="10">The sequence shown here is derived from an EMBL/GenBank/DDBJ whole genome shotgun (WGS) entry which is preliminary data.</text>
</comment>
<evidence type="ECO:0000256" key="9">
    <source>
        <dbReference type="ARBA" id="ARBA00023224"/>
    </source>
</evidence>
<dbReference type="Pfam" id="PF02949">
    <property type="entry name" value="7tm_6"/>
    <property type="match status" value="1"/>
</dbReference>
<evidence type="ECO:0000256" key="2">
    <source>
        <dbReference type="ARBA" id="ARBA00022475"/>
    </source>
</evidence>
<sequence length="68" mass="7679">SQLIGNTAYEFLWYDLRSTESQLLIPVILRSQKGFTFTFGKFSSLSLESFTAIMKVSASYISVLLAVY</sequence>
<organism evidence="10 11">
    <name type="scientific">Habropoda laboriosa</name>
    <dbReference type="NCBI Taxonomy" id="597456"/>
    <lineage>
        <taxon>Eukaryota</taxon>
        <taxon>Metazoa</taxon>
        <taxon>Ecdysozoa</taxon>
        <taxon>Arthropoda</taxon>
        <taxon>Hexapoda</taxon>
        <taxon>Insecta</taxon>
        <taxon>Pterygota</taxon>
        <taxon>Neoptera</taxon>
        <taxon>Endopterygota</taxon>
        <taxon>Hymenoptera</taxon>
        <taxon>Apocrita</taxon>
        <taxon>Aculeata</taxon>
        <taxon>Apoidea</taxon>
        <taxon>Anthophila</taxon>
        <taxon>Apidae</taxon>
        <taxon>Habropoda</taxon>
    </lineage>
</organism>
<dbReference type="GO" id="GO:0007165">
    <property type="term" value="P:signal transduction"/>
    <property type="evidence" value="ECO:0007669"/>
    <property type="project" value="UniProtKB-KW"/>
</dbReference>
<gene>
    <name evidence="10" type="ORF">WH47_00040</name>
</gene>
<keyword evidence="8" id="KW-0675">Receptor</keyword>
<keyword evidence="9" id="KW-0807">Transducer</keyword>
<evidence type="ECO:0000256" key="4">
    <source>
        <dbReference type="ARBA" id="ARBA00022692"/>
    </source>
</evidence>
<keyword evidence="11" id="KW-1185">Reference proteome</keyword>
<evidence type="ECO:0000256" key="1">
    <source>
        <dbReference type="ARBA" id="ARBA00004651"/>
    </source>
</evidence>
<dbReference type="GO" id="GO:0005549">
    <property type="term" value="F:odorant binding"/>
    <property type="evidence" value="ECO:0007669"/>
    <property type="project" value="InterPro"/>
</dbReference>